<evidence type="ECO:0000313" key="2">
    <source>
        <dbReference type="Proteomes" id="UP001062846"/>
    </source>
</evidence>
<accession>A0ACC0N366</accession>
<comment type="caution">
    <text evidence="1">The sequence shown here is derived from an EMBL/GenBank/DDBJ whole genome shotgun (WGS) entry which is preliminary data.</text>
</comment>
<dbReference type="Proteomes" id="UP001062846">
    <property type="component" value="Chromosome 7"/>
</dbReference>
<evidence type="ECO:0000313" key="1">
    <source>
        <dbReference type="EMBL" id="KAI8547269.1"/>
    </source>
</evidence>
<sequence>MLGYNRGFDDLGVESEDERRTLVEIPSLVPAEAEEVEPNTEEQIANPIEAMNEQAPQDSQPPLPTVTPPLEAKDFSNLFVLCFEI</sequence>
<name>A0ACC0N366_RHOML</name>
<dbReference type="EMBL" id="CM046394">
    <property type="protein sequence ID" value="KAI8547269.1"/>
    <property type="molecule type" value="Genomic_DNA"/>
</dbReference>
<protein>
    <submittedName>
        <fullName evidence="1">Uncharacterized protein</fullName>
    </submittedName>
</protein>
<organism evidence="1 2">
    <name type="scientific">Rhododendron molle</name>
    <name type="common">Chinese azalea</name>
    <name type="synonym">Azalea mollis</name>
    <dbReference type="NCBI Taxonomy" id="49168"/>
    <lineage>
        <taxon>Eukaryota</taxon>
        <taxon>Viridiplantae</taxon>
        <taxon>Streptophyta</taxon>
        <taxon>Embryophyta</taxon>
        <taxon>Tracheophyta</taxon>
        <taxon>Spermatophyta</taxon>
        <taxon>Magnoliopsida</taxon>
        <taxon>eudicotyledons</taxon>
        <taxon>Gunneridae</taxon>
        <taxon>Pentapetalae</taxon>
        <taxon>asterids</taxon>
        <taxon>Ericales</taxon>
        <taxon>Ericaceae</taxon>
        <taxon>Ericoideae</taxon>
        <taxon>Rhodoreae</taxon>
        <taxon>Rhododendron</taxon>
    </lineage>
</organism>
<proteinExistence type="predicted"/>
<gene>
    <name evidence="1" type="ORF">RHMOL_Rhmol07G0181600</name>
</gene>
<keyword evidence="2" id="KW-1185">Reference proteome</keyword>
<reference evidence="1" key="1">
    <citation type="submission" date="2022-02" db="EMBL/GenBank/DDBJ databases">
        <title>Plant Genome Project.</title>
        <authorList>
            <person name="Zhang R.-G."/>
        </authorList>
    </citation>
    <scope>NUCLEOTIDE SEQUENCE</scope>
    <source>
        <strain evidence="1">AT1</strain>
    </source>
</reference>